<dbReference type="Proteomes" id="UP000029392">
    <property type="component" value="Unassembled WGS sequence"/>
</dbReference>
<keyword evidence="2" id="KW-0732">Signal</keyword>
<dbReference type="STRING" id="1384054.N790_11160"/>
<sequence length="1157" mass="116389">MLRLASLLLLGAMGIAWSGQSLAQTCDFVAIGSTNEIGLPGTNVSFTIEAQTACAPTVNVSLVVNAGDSTGGATIVPPANPTLTLDTPYTVTVTLGPNPGGTGTVTATCLSGGCAGATQVLTFRTNNDFDFTPTTPVALVVNQITPATVGTNLLLNGAPTALQTRYINAGTGALLGNQTPDAAGDTSLTQGFALVGNYVIRASVVCPIAFVLEGCAAVPPIDYAVQVEPVAVNPVTPLADTAFSGVAKTLTVDYGSASLPAPDGTPMTWTITAQPPGGDGTIIGNPVAGGESDATFSATVLGNYTVVANSGCTFCAPGLQTFTITVVPAPFVMLPISGNPMNGSVGTPMQARIRLLQGATPVPGAAVRWTATPPFSPAVVNSTTVVTGNALATFTPGAAGTFPAALTAEYDPDGVPANGDEVSYSFDVNVAAAAPPTLVAVTPNPATTSVGAATNFTVRLEQAGVPVNGGAIQWTATAPFAPANAATATNAAGDASASFTASAAGSFPGAITALHDPDGIPANGDESQVVFNVDVGTAATLAAASGGGQAALVGNAFAAPLVVLAENGGAPAAGVTILWAVSGNATLVAGGPTDAAGNASATVTAGASPGPVTVTATRQDAVAATASFNLTVSAAGTLVIVSGDGQTLVPGTASEPLEIALRDAAGNPVPGATISWTTSAGTLGSAATTTGAGGASSNTVTADAPGAIEVTASSPLAGAPVTFALNGSLARLPGLGRDALATAQALDEACPALAALAAPTPGQADLLQRCREFARAAAVDPAATAQALDQLMANVALAQANAGLSAAQSQFQNLKTRIAALRSGTGGTRFGGLALNTPAGPLSLGLLATALSGEESVAEVGGDFSRWGFFGAGNIGRGESDGGAVDPAYDYDIEGLTFGVDYRWSDRWILGGSLGLTRQDTDLPQGRGGLETSGWSVSGYTTYYQPDSWYLDGVLTWGRNDYEMLRRIQYTLPQPGGGSVAIDQEARSDSKGDLLSAAFTFGRDFNRGAWGLGPYGRLLFTRLDFDAIDETLDAGAGSGLGLHIRSRSVDSLASVLGGKLTYTASTEWGVLMPHLQLEWEHEFQDDPQALEARFINDPSGAAMVLEGDPLDTDYFRIGLGMSMVLTKGRSGFFYYEQLVGRSGSSQYNLALGFRMEF</sequence>
<feature type="signal peptide" evidence="2">
    <location>
        <begin position="1"/>
        <end position="23"/>
    </location>
</feature>
<dbReference type="SMART" id="SM00869">
    <property type="entry name" value="Autotransporter"/>
    <property type="match status" value="1"/>
</dbReference>
<feature type="domain" description="Autotransporter" evidence="3">
    <location>
        <begin position="862"/>
        <end position="1157"/>
    </location>
</feature>
<dbReference type="RefSeq" id="WP_043804852.1">
    <property type="nucleotide sequence ID" value="NZ_AVCH01000195.1"/>
</dbReference>
<dbReference type="Gene3D" id="2.60.40.10">
    <property type="entry name" value="Immunoglobulins"/>
    <property type="match status" value="2"/>
</dbReference>
<dbReference type="EMBL" id="AVCH01000195">
    <property type="protein sequence ID" value="KFN42998.1"/>
    <property type="molecule type" value="Genomic_DNA"/>
</dbReference>
<organism evidence="4 5">
    <name type="scientific">Arenimonas malthae CC-JY-1</name>
    <dbReference type="NCBI Taxonomy" id="1384054"/>
    <lineage>
        <taxon>Bacteria</taxon>
        <taxon>Pseudomonadati</taxon>
        <taxon>Pseudomonadota</taxon>
        <taxon>Gammaproteobacteria</taxon>
        <taxon>Lysobacterales</taxon>
        <taxon>Lysobacteraceae</taxon>
        <taxon>Arenimonas</taxon>
    </lineage>
</organism>
<dbReference type="PATRIC" id="fig|1384054.3.peg.2426"/>
<gene>
    <name evidence="4" type="ORF">N790_11160</name>
</gene>
<dbReference type="PROSITE" id="PS51208">
    <property type="entry name" value="AUTOTRANSPORTER"/>
    <property type="match status" value="1"/>
</dbReference>
<dbReference type="AlphaFoldDB" id="A0A091AS50"/>
<comment type="caution">
    <text evidence="4">The sequence shown here is derived from an EMBL/GenBank/DDBJ whole genome shotgun (WGS) entry which is preliminary data.</text>
</comment>
<name>A0A091AS50_9GAMM</name>
<accession>A0A091AS50</accession>
<dbReference type="GO" id="GO:0019867">
    <property type="term" value="C:outer membrane"/>
    <property type="evidence" value="ECO:0007669"/>
    <property type="project" value="InterPro"/>
</dbReference>
<dbReference type="eggNOG" id="COG4625">
    <property type="taxonomic scope" value="Bacteria"/>
</dbReference>
<dbReference type="SUPFAM" id="SSF103515">
    <property type="entry name" value="Autotransporter"/>
    <property type="match status" value="1"/>
</dbReference>
<dbReference type="InterPro" id="IPR013783">
    <property type="entry name" value="Ig-like_fold"/>
</dbReference>
<reference evidence="4 5" key="1">
    <citation type="submission" date="2013-09" db="EMBL/GenBank/DDBJ databases">
        <title>Genome sequencing of Arenimonas malthae.</title>
        <authorList>
            <person name="Chen F."/>
            <person name="Wang G."/>
        </authorList>
    </citation>
    <scope>NUCLEOTIDE SEQUENCE [LARGE SCALE GENOMIC DNA]</scope>
    <source>
        <strain evidence="4 5">CC-JY-1</strain>
    </source>
</reference>
<dbReference type="InterPro" id="IPR008964">
    <property type="entry name" value="Invasin/intimin_cell_adhesion"/>
</dbReference>
<evidence type="ECO:0000256" key="2">
    <source>
        <dbReference type="SAM" id="SignalP"/>
    </source>
</evidence>
<evidence type="ECO:0000313" key="4">
    <source>
        <dbReference type="EMBL" id="KFN42998.1"/>
    </source>
</evidence>
<dbReference type="InterPro" id="IPR003344">
    <property type="entry name" value="Big_1_dom"/>
</dbReference>
<proteinExistence type="inferred from homology"/>
<dbReference type="eggNOG" id="COG2373">
    <property type="taxonomic scope" value="Bacteria"/>
</dbReference>
<evidence type="ECO:0000313" key="5">
    <source>
        <dbReference type="Proteomes" id="UP000029392"/>
    </source>
</evidence>
<dbReference type="SUPFAM" id="SSF49373">
    <property type="entry name" value="Invasin/intimin cell-adhesion fragments"/>
    <property type="match status" value="2"/>
</dbReference>
<dbReference type="InterPro" id="IPR036709">
    <property type="entry name" value="Autotransporte_beta_dom_sf"/>
</dbReference>
<feature type="chain" id="PRO_5001868648" description="Autotransporter domain-containing protein" evidence="2">
    <location>
        <begin position="24"/>
        <end position="1157"/>
    </location>
</feature>
<evidence type="ECO:0000256" key="1">
    <source>
        <dbReference type="ARBA" id="ARBA00010116"/>
    </source>
</evidence>
<dbReference type="InterPro" id="IPR005546">
    <property type="entry name" value="Autotransporte_beta"/>
</dbReference>
<dbReference type="Pfam" id="PF02369">
    <property type="entry name" value="Big_1"/>
    <property type="match status" value="1"/>
</dbReference>
<dbReference type="Gene3D" id="2.40.128.130">
    <property type="entry name" value="Autotransporter beta-domain"/>
    <property type="match status" value="1"/>
</dbReference>
<keyword evidence="5" id="KW-1185">Reference proteome</keyword>
<dbReference type="NCBIfam" id="TIGR01414">
    <property type="entry name" value="autotrans_barl"/>
    <property type="match status" value="1"/>
</dbReference>
<evidence type="ECO:0000259" key="3">
    <source>
        <dbReference type="PROSITE" id="PS51208"/>
    </source>
</evidence>
<dbReference type="InterPro" id="IPR006315">
    <property type="entry name" value="OM_autotransptr_brl_dom"/>
</dbReference>
<protein>
    <recommendedName>
        <fullName evidence="3">Autotransporter domain-containing protein</fullName>
    </recommendedName>
</protein>
<comment type="similarity">
    <text evidence="1">Belongs to the intimin/invasin family.</text>
</comment>
<dbReference type="Pfam" id="PF03797">
    <property type="entry name" value="Autotransporter"/>
    <property type="match status" value="1"/>
</dbReference>